<gene>
    <name evidence="1" type="ORF">HLVA_11160</name>
</gene>
<accession>A0AAU9DKU6</accession>
<protein>
    <recommendedName>
        <fullName evidence="3">Porin</fullName>
    </recommendedName>
</protein>
<keyword evidence="2" id="KW-1185">Reference proteome</keyword>
<dbReference type="Pfam" id="PF14052">
    <property type="entry name" value="Caps_assemb_Wzi"/>
    <property type="match status" value="1"/>
</dbReference>
<reference evidence="1 2" key="1">
    <citation type="submission" date="2022-11" db="EMBL/GenBank/DDBJ databases">
        <title>Haliovirga abyssi gen. nov., sp. nov., a mesophilic fermentative bacterium isolated from the Iheya North hydrothermal field and the proposal of Haliovirgaceae fam. nov.</title>
        <authorList>
            <person name="Miyazaki U."/>
            <person name="Tame A."/>
            <person name="Miyazaki J."/>
            <person name="Takai K."/>
            <person name="Sawayama S."/>
            <person name="Kitajima M."/>
            <person name="Okamoto A."/>
            <person name="Nakagawa S."/>
        </authorList>
    </citation>
    <scope>NUCLEOTIDE SEQUENCE [LARGE SCALE GENOMIC DNA]</scope>
    <source>
        <strain evidence="1 2">IC12</strain>
    </source>
</reference>
<dbReference type="InterPro" id="IPR038636">
    <property type="entry name" value="Wzi_sf"/>
</dbReference>
<proteinExistence type="predicted"/>
<dbReference type="EMBL" id="AP027059">
    <property type="protein sequence ID" value="BDU50547.1"/>
    <property type="molecule type" value="Genomic_DNA"/>
</dbReference>
<dbReference type="RefSeq" id="WP_307903412.1">
    <property type="nucleotide sequence ID" value="NZ_AP027059.1"/>
</dbReference>
<evidence type="ECO:0008006" key="3">
    <source>
        <dbReference type="Google" id="ProtNLM"/>
    </source>
</evidence>
<dbReference type="AlphaFoldDB" id="A0AAU9DKU6"/>
<dbReference type="InterPro" id="IPR026950">
    <property type="entry name" value="Caps_assemb_Wzi"/>
</dbReference>
<evidence type="ECO:0000313" key="2">
    <source>
        <dbReference type="Proteomes" id="UP001321582"/>
    </source>
</evidence>
<dbReference type="Proteomes" id="UP001321582">
    <property type="component" value="Chromosome"/>
</dbReference>
<name>A0AAU9DKU6_9FUSO</name>
<dbReference type="Gene3D" id="2.40.160.130">
    <property type="entry name" value="Capsule assembly protein Wzi"/>
    <property type="match status" value="1"/>
</dbReference>
<evidence type="ECO:0000313" key="1">
    <source>
        <dbReference type="EMBL" id="BDU50547.1"/>
    </source>
</evidence>
<dbReference type="KEGG" id="haby:HLVA_11160"/>
<organism evidence="1 2">
    <name type="scientific">Haliovirga abyssi</name>
    <dbReference type="NCBI Taxonomy" id="2996794"/>
    <lineage>
        <taxon>Bacteria</taxon>
        <taxon>Fusobacteriati</taxon>
        <taxon>Fusobacteriota</taxon>
        <taxon>Fusobacteriia</taxon>
        <taxon>Fusobacteriales</taxon>
        <taxon>Haliovirgaceae</taxon>
        <taxon>Haliovirga</taxon>
    </lineage>
</organism>
<sequence>MKIIKIIILFLFLTINIFANIKLNLGYIKSENYDLNYNNYKTGKDVSNGYTDFLLKVKDYDNNRSFLNINFDNLNSKEDIKYNFEIELYEGFGTYIEKESVVYPIINIKNWDQNFPYKCYIQYKDLKIGRDKLAWGVGKFGNLILSDFSKYYDMIEFKHKFKYVDFDYVLISLNPYLTKVESDIIDNDTEINSQGKIYSEPYKFFIAHRLTFNLTRKIKMALTEAQVVGGKIPGLDLINPLYIYHNSFTEGYSNVMAGIDMNYKSKKYEIYGSGVLDDIVVADEKDSNSKPTALGYLGGFEYNLKNIKLNFEYARTSKWLYNRENEYLKFTNRRIIVTTYGNSGRYVVDYPIGYFLGADARTYSLKIDYNNFRFIYQKYEKGEVNLQTDYNKAIGDKNWMELSGIIEVRDIFNIEYKYKNIKFFYNKEFINNFSNQSGEKRVSDEFGFKVLLKI</sequence>